<protein>
    <submittedName>
        <fullName evidence="1">Uncharacterized protein</fullName>
    </submittedName>
</protein>
<dbReference type="AlphaFoldDB" id="A0A164RMG9"/>
<evidence type="ECO:0000313" key="2">
    <source>
        <dbReference type="Proteomes" id="UP000076858"/>
    </source>
</evidence>
<dbReference type="EMBL" id="LRGB01002190">
    <property type="protein sequence ID" value="KZS08780.1"/>
    <property type="molecule type" value="Genomic_DNA"/>
</dbReference>
<gene>
    <name evidence="1" type="ORF">APZ42_027499</name>
</gene>
<organism evidence="1 2">
    <name type="scientific">Daphnia magna</name>
    <dbReference type="NCBI Taxonomy" id="35525"/>
    <lineage>
        <taxon>Eukaryota</taxon>
        <taxon>Metazoa</taxon>
        <taxon>Ecdysozoa</taxon>
        <taxon>Arthropoda</taxon>
        <taxon>Crustacea</taxon>
        <taxon>Branchiopoda</taxon>
        <taxon>Diplostraca</taxon>
        <taxon>Cladocera</taxon>
        <taxon>Anomopoda</taxon>
        <taxon>Daphniidae</taxon>
        <taxon>Daphnia</taxon>
    </lineage>
</organism>
<reference evidence="1 2" key="1">
    <citation type="submission" date="2016-03" db="EMBL/GenBank/DDBJ databases">
        <title>EvidentialGene: Evidence-directed Construction of Genes on Genomes.</title>
        <authorList>
            <person name="Gilbert D.G."/>
            <person name="Choi J.-H."/>
            <person name="Mockaitis K."/>
            <person name="Colbourne J."/>
            <person name="Pfrender M."/>
        </authorList>
    </citation>
    <scope>NUCLEOTIDE SEQUENCE [LARGE SCALE GENOMIC DNA]</scope>
    <source>
        <strain evidence="1 2">Xinb3</strain>
        <tissue evidence="1">Complete organism</tissue>
    </source>
</reference>
<keyword evidence="2" id="KW-1185">Reference proteome</keyword>
<name>A0A164RMG9_9CRUS</name>
<sequence>MAHATRNRHTHTRGSHTHTQVLKERAYVCALIHFQRNAAYIQYIFLFLLFRKKKEIRSCVLLFVLSVLTSRT</sequence>
<accession>A0A164RMG9</accession>
<proteinExistence type="predicted"/>
<comment type="caution">
    <text evidence="1">The sequence shown here is derived from an EMBL/GenBank/DDBJ whole genome shotgun (WGS) entry which is preliminary data.</text>
</comment>
<dbReference type="Proteomes" id="UP000076858">
    <property type="component" value="Unassembled WGS sequence"/>
</dbReference>
<evidence type="ECO:0000313" key="1">
    <source>
        <dbReference type="EMBL" id="KZS08780.1"/>
    </source>
</evidence>